<protein>
    <submittedName>
        <fullName evidence="5">ABC transporter ATP-binding protein</fullName>
    </submittedName>
</protein>
<keyword evidence="2" id="KW-0547">Nucleotide-binding</keyword>
<keyword evidence="1" id="KW-0813">Transport</keyword>
<dbReference type="SMART" id="SM00382">
    <property type="entry name" value="AAA"/>
    <property type="match status" value="1"/>
</dbReference>
<gene>
    <name evidence="5" type="ORF">J4415_03160</name>
</gene>
<reference evidence="5" key="1">
    <citation type="submission" date="2021-03" db="EMBL/GenBank/DDBJ databases">
        <authorList>
            <person name="Jaffe A."/>
        </authorList>
    </citation>
    <scope>NUCLEOTIDE SEQUENCE</scope>
    <source>
        <strain evidence="5">RIFCSPHIGHO2_01_FULL_AR10_44_11</strain>
    </source>
</reference>
<evidence type="ECO:0000256" key="2">
    <source>
        <dbReference type="ARBA" id="ARBA00022741"/>
    </source>
</evidence>
<comment type="caution">
    <text evidence="5">The sequence shown here is derived from an EMBL/GenBank/DDBJ whole genome shotgun (WGS) entry which is preliminary data.</text>
</comment>
<dbReference type="PANTHER" id="PTHR42788:SF13">
    <property type="entry name" value="ALIPHATIC SULFONATES IMPORT ATP-BINDING PROTEIN SSUB"/>
    <property type="match status" value="1"/>
</dbReference>
<dbReference type="InterPro" id="IPR003439">
    <property type="entry name" value="ABC_transporter-like_ATP-bd"/>
</dbReference>
<dbReference type="PANTHER" id="PTHR42788">
    <property type="entry name" value="TAURINE IMPORT ATP-BINDING PROTEIN-RELATED"/>
    <property type="match status" value="1"/>
</dbReference>
<dbReference type="Pfam" id="PF00005">
    <property type="entry name" value="ABC_tran"/>
    <property type="match status" value="1"/>
</dbReference>
<keyword evidence="3 5" id="KW-0067">ATP-binding</keyword>
<dbReference type="AlphaFoldDB" id="A0A8T4L1A3"/>
<dbReference type="PROSITE" id="PS50893">
    <property type="entry name" value="ABC_TRANSPORTER_2"/>
    <property type="match status" value="1"/>
</dbReference>
<dbReference type="EMBL" id="JAGVWD010000046">
    <property type="protein sequence ID" value="MBS3057605.1"/>
    <property type="molecule type" value="Genomic_DNA"/>
</dbReference>
<dbReference type="Gene3D" id="3.40.50.300">
    <property type="entry name" value="P-loop containing nucleotide triphosphate hydrolases"/>
    <property type="match status" value="1"/>
</dbReference>
<reference evidence="5" key="2">
    <citation type="submission" date="2021-05" db="EMBL/GenBank/DDBJ databases">
        <title>Protein family content uncovers lineage relationships and bacterial pathway maintenance mechanisms in DPANN archaea.</title>
        <authorList>
            <person name="Castelle C.J."/>
            <person name="Meheust R."/>
            <person name="Jaffe A.L."/>
            <person name="Seitz K."/>
            <person name="Gong X."/>
            <person name="Baker B.J."/>
            <person name="Banfield J.F."/>
        </authorList>
    </citation>
    <scope>NUCLEOTIDE SEQUENCE</scope>
    <source>
        <strain evidence="5">RIFCSPHIGHO2_01_FULL_AR10_44_11</strain>
    </source>
</reference>
<dbReference type="InterPro" id="IPR003593">
    <property type="entry name" value="AAA+_ATPase"/>
</dbReference>
<feature type="domain" description="ABC transporter" evidence="4">
    <location>
        <begin position="5"/>
        <end position="233"/>
    </location>
</feature>
<organism evidence="5 6">
    <name type="scientific">Candidatus Iainarchaeum sp</name>
    <dbReference type="NCBI Taxonomy" id="3101447"/>
    <lineage>
        <taxon>Archaea</taxon>
        <taxon>Candidatus Iainarchaeota</taxon>
        <taxon>Candidatus Iainarchaeia</taxon>
        <taxon>Candidatus Iainarchaeales</taxon>
        <taxon>Candidatus Iainarchaeaceae</taxon>
        <taxon>Candidatus Iainarchaeum</taxon>
    </lineage>
</organism>
<name>A0A8T4L1A3_9ARCH</name>
<dbReference type="GO" id="GO:0005524">
    <property type="term" value="F:ATP binding"/>
    <property type="evidence" value="ECO:0007669"/>
    <property type="project" value="UniProtKB-KW"/>
</dbReference>
<accession>A0A8T4L1A3</accession>
<dbReference type="CDD" id="cd03293">
    <property type="entry name" value="ABC_NrtD_SsuB_transporters"/>
    <property type="match status" value="1"/>
</dbReference>
<dbReference type="InterPro" id="IPR050166">
    <property type="entry name" value="ABC_transporter_ATP-bind"/>
</dbReference>
<dbReference type="InterPro" id="IPR027417">
    <property type="entry name" value="P-loop_NTPase"/>
</dbReference>
<evidence type="ECO:0000259" key="4">
    <source>
        <dbReference type="PROSITE" id="PS50893"/>
    </source>
</evidence>
<proteinExistence type="predicted"/>
<evidence type="ECO:0000256" key="1">
    <source>
        <dbReference type="ARBA" id="ARBA00022448"/>
    </source>
</evidence>
<evidence type="ECO:0000313" key="6">
    <source>
        <dbReference type="Proteomes" id="UP000677687"/>
    </source>
</evidence>
<evidence type="ECO:0000313" key="5">
    <source>
        <dbReference type="EMBL" id="MBS3057605.1"/>
    </source>
</evidence>
<evidence type="ECO:0000256" key="3">
    <source>
        <dbReference type="ARBA" id="ARBA00022840"/>
    </source>
</evidence>
<dbReference type="GO" id="GO:0016887">
    <property type="term" value="F:ATP hydrolysis activity"/>
    <property type="evidence" value="ECO:0007669"/>
    <property type="project" value="InterPro"/>
</dbReference>
<dbReference type="SUPFAM" id="SSF52540">
    <property type="entry name" value="P-loop containing nucleoside triphosphate hydrolases"/>
    <property type="match status" value="1"/>
</dbReference>
<sequence length="264" mass="30052">MSAAIEVENLNKIYPSNGAYGVKALEDMSFNVNPREFISVVGPNGCGKTTLINILAGFLGYEEGDVLVNSKPLNQTPNECGVVFQNLALFDWKTVYENIEFPLKAIGLPKDERKKSVQNYVDMVKLNGFENSYPSELSGGMKQKTAIARALAANHKILLMDEPFAALDWQTRELMQGELEKLWARTRKTIFFITHSLDEAVFLSDKVFIMTARPGKIKEIVDIPLPRPRTGNIRYEQKFQRIKRKIWRSLREEVEKAHEVRKTA</sequence>
<dbReference type="Proteomes" id="UP000677687">
    <property type="component" value="Unassembled WGS sequence"/>
</dbReference>